<evidence type="ECO:0000256" key="1">
    <source>
        <dbReference type="ARBA" id="ARBA00010646"/>
    </source>
</evidence>
<feature type="chain" id="PRO_5001490904" description="Lysozyme" evidence="3">
    <location>
        <begin position="23"/>
        <end position="278"/>
    </location>
</feature>
<dbReference type="InterPro" id="IPR002053">
    <property type="entry name" value="Glyco_hydro_25"/>
</dbReference>
<evidence type="ECO:0008006" key="6">
    <source>
        <dbReference type="Google" id="ProtNLM"/>
    </source>
</evidence>
<dbReference type="PANTHER" id="PTHR23208">
    <property type="entry name" value="LYSOZYME PROTEIN"/>
    <property type="match status" value="1"/>
</dbReference>
<comment type="caution">
    <text evidence="4">The sequence shown here is derived from an EMBL/GenBank/DDBJ whole genome shotgun (WGS) entry which is preliminary data.</text>
</comment>
<dbReference type="InterPro" id="IPR017853">
    <property type="entry name" value="GH"/>
</dbReference>
<evidence type="ECO:0000256" key="2">
    <source>
        <dbReference type="ARBA" id="ARBA00022729"/>
    </source>
</evidence>
<gene>
    <name evidence="4" type="primary">Acey_s0114.g433</name>
    <name evidence="4" type="ORF">Y032_0114g433</name>
</gene>
<evidence type="ECO:0000313" key="5">
    <source>
        <dbReference type="Proteomes" id="UP000024635"/>
    </source>
</evidence>
<dbReference type="GO" id="GO:0003796">
    <property type="term" value="F:lysozyme activity"/>
    <property type="evidence" value="ECO:0007669"/>
    <property type="project" value="InterPro"/>
</dbReference>
<dbReference type="PANTHER" id="PTHR23208:SF36">
    <property type="entry name" value="LYSOZYME-RELATED"/>
    <property type="match status" value="1"/>
</dbReference>
<protein>
    <recommendedName>
        <fullName evidence="6">Lysozyme</fullName>
    </recommendedName>
</protein>
<evidence type="ECO:0000256" key="3">
    <source>
        <dbReference type="SAM" id="SignalP"/>
    </source>
</evidence>
<keyword evidence="2 3" id="KW-0732">Signal</keyword>
<organism evidence="4 5">
    <name type="scientific">Ancylostoma ceylanicum</name>
    <dbReference type="NCBI Taxonomy" id="53326"/>
    <lineage>
        <taxon>Eukaryota</taxon>
        <taxon>Metazoa</taxon>
        <taxon>Ecdysozoa</taxon>
        <taxon>Nematoda</taxon>
        <taxon>Chromadorea</taxon>
        <taxon>Rhabditida</taxon>
        <taxon>Rhabditina</taxon>
        <taxon>Rhabditomorpha</taxon>
        <taxon>Strongyloidea</taxon>
        <taxon>Ancylostomatidae</taxon>
        <taxon>Ancylostomatinae</taxon>
        <taxon>Ancylostoma</taxon>
    </lineage>
</organism>
<dbReference type="GO" id="GO:0009253">
    <property type="term" value="P:peptidoglycan catabolic process"/>
    <property type="evidence" value="ECO:0007669"/>
    <property type="project" value="InterPro"/>
</dbReference>
<dbReference type="CDD" id="cd06416">
    <property type="entry name" value="GH25_Lys1-like"/>
    <property type="match status" value="1"/>
</dbReference>
<dbReference type="Proteomes" id="UP000024635">
    <property type="component" value="Unassembled WGS sequence"/>
</dbReference>
<dbReference type="GO" id="GO:0045087">
    <property type="term" value="P:innate immune response"/>
    <property type="evidence" value="ECO:0007669"/>
    <property type="project" value="TreeGrafter"/>
</dbReference>
<dbReference type="InterPro" id="IPR051595">
    <property type="entry name" value="GH25_Enzymes"/>
</dbReference>
<accession>A0A016TD30</accession>
<dbReference type="GO" id="GO:0007165">
    <property type="term" value="P:signal transduction"/>
    <property type="evidence" value="ECO:0007669"/>
    <property type="project" value="TreeGrafter"/>
</dbReference>
<dbReference type="AlphaFoldDB" id="A0A016TD30"/>
<reference evidence="5" key="1">
    <citation type="journal article" date="2015" name="Nat. Genet.">
        <title>The genome and transcriptome of the zoonotic hookworm Ancylostoma ceylanicum identify infection-specific gene families.</title>
        <authorList>
            <person name="Schwarz E.M."/>
            <person name="Hu Y."/>
            <person name="Antoshechkin I."/>
            <person name="Miller M.M."/>
            <person name="Sternberg P.W."/>
            <person name="Aroian R.V."/>
        </authorList>
    </citation>
    <scope>NUCLEOTIDE SEQUENCE</scope>
    <source>
        <strain evidence="5">HY135</strain>
    </source>
</reference>
<feature type="signal peptide" evidence="3">
    <location>
        <begin position="1"/>
        <end position="22"/>
    </location>
</feature>
<proteinExistence type="inferred from homology"/>
<evidence type="ECO:0000313" key="4">
    <source>
        <dbReference type="EMBL" id="EYC00601.1"/>
    </source>
</evidence>
<dbReference type="SUPFAM" id="SSF51445">
    <property type="entry name" value="(Trans)glycosidases"/>
    <property type="match status" value="1"/>
</dbReference>
<dbReference type="EMBL" id="JARK01001450">
    <property type="protein sequence ID" value="EYC00601.1"/>
    <property type="molecule type" value="Genomic_DNA"/>
</dbReference>
<keyword evidence="5" id="KW-1185">Reference proteome</keyword>
<name>A0A016TD30_9BILA</name>
<dbReference type="PROSITE" id="PS51904">
    <property type="entry name" value="GLYCOSYL_HYDROL_F25_2"/>
    <property type="match status" value="1"/>
</dbReference>
<dbReference type="GO" id="GO:0016998">
    <property type="term" value="P:cell wall macromolecule catabolic process"/>
    <property type="evidence" value="ECO:0007669"/>
    <property type="project" value="InterPro"/>
</dbReference>
<dbReference type="Gene3D" id="3.20.20.80">
    <property type="entry name" value="Glycosidases"/>
    <property type="match status" value="1"/>
</dbReference>
<comment type="similarity">
    <text evidence="1">Belongs to the glycosyl hydrolase 25 family.</text>
</comment>
<dbReference type="OrthoDB" id="25039at2759"/>
<sequence>MMVHSRMQVFVIVCSLALICFASPVFQQQEASSSDSFVYAVDVADPVTVAQFQCIRNSSYNVAFIKGYSSAGEGQVDWYVPITIQNADAAGLKTEVYMSPQPRSTKTGAQQFDEMYGRLRNNNINIKTIWIQVGSPGRWYNNTTHNLNFINDILTRASQYNLNTGIYTCDFDWNDITGGGVASNTMLWYWNSYGPGPANESPANFNDFRPFGGWTSSPAAKQFGKFEYVCDVPVNRDIYSVFIPTKTVEADTQEKSKQIIVGDRGAGTVFSGKAQIKK</sequence>